<protein>
    <submittedName>
        <fullName evidence="3">SWI SNF, matrix associated, actin dependent regulator of chromatin, sub d, member 3</fullName>
    </submittedName>
</protein>
<dbReference type="InterPro" id="IPR003121">
    <property type="entry name" value="SWIB_MDM2_domain"/>
</dbReference>
<accession>A0AAD5U4D7</accession>
<feature type="domain" description="DM2" evidence="2">
    <location>
        <begin position="193"/>
        <end position="270"/>
    </location>
</feature>
<sequence length="391" mass="45535">MNPQQQQQRLQMQQQNSIPMPGLPVPNMQGMQIETFVPESKLFTQLQDFEKRLDQTILRKRLDIQEALSKPMKTQRFLRIFLSNLASDQYVEEGGQEDNNMDADNIKCPSWTLRIEGRLLEPTVGNKKGAVQKQFSHFIKSVYVELQRDAGLYPDGNMIEWHKQPGSADCDGFEIKRKGDTNTPVKIFIQLEHQPEKFKLSAELSRVLDIHTDTKSNCIMALWQYIKLNKLQDPDDRRYINCDDTLKRVFNVQRFLFTQIPELLNMHILPPDPVVLEYIIKVDKEYHIGQYAYDVEVEVDDPMKAKMTGLLNDIPGLNKELSNYDEKIIGIIQAINQCKLKRDFFLSFSNDPCGFIKQWMASQNRDMEIILGDVRIDAEDARNAKFFDQPW</sequence>
<dbReference type="PROSITE" id="PS51925">
    <property type="entry name" value="SWIB_MDM2"/>
    <property type="match status" value="1"/>
</dbReference>
<dbReference type="Proteomes" id="UP001211065">
    <property type="component" value="Unassembled WGS sequence"/>
</dbReference>
<dbReference type="PANTHER" id="PTHR13844">
    <property type="entry name" value="SWI/SNF-RELATED MATRIX-ASSOCIATED ACTIN-DEPENDENT REGULATOR OF CHROMATIN SUBFAMILY D"/>
    <property type="match status" value="1"/>
</dbReference>
<organism evidence="3 4">
    <name type="scientific">Clydaea vesicula</name>
    <dbReference type="NCBI Taxonomy" id="447962"/>
    <lineage>
        <taxon>Eukaryota</taxon>
        <taxon>Fungi</taxon>
        <taxon>Fungi incertae sedis</taxon>
        <taxon>Chytridiomycota</taxon>
        <taxon>Chytridiomycota incertae sedis</taxon>
        <taxon>Chytridiomycetes</taxon>
        <taxon>Lobulomycetales</taxon>
        <taxon>Lobulomycetaceae</taxon>
        <taxon>Clydaea</taxon>
    </lineage>
</organism>
<evidence type="ECO:0000313" key="4">
    <source>
        <dbReference type="Proteomes" id="UP001211065"/>
    </source>
</evidence>
<keyword evidence="4" id="KW-1185">Reference proteome</keyword>
<evidence type="ECO:0000259" key="2">
    <source>
        <dbReference type="PROSITE" id="PS51925"/>
    </source>
</evidence>
<dbReference type="SMART" id="SM00151">
    <property type="entry name" value="SWIB"/>
    <property type="match status" value="1"/>
</dbReference>
<evidence type="ECO:0000256" key="1">
    <source>
        <dbReference type="SAM" id="MobiDB-lite"/>
    </source>
</evidence>
<dbReference type="Pfam" id="PF02201">
    <property type="entry name" value="SWIB"/>
    <property type="match status" value="1"/>
</dbReference>
<dbReference type="CDD" id="cd10568">
    <property type="entry name" value="SWIB_like"/>
    <property type="match status" value="1"/>
</dbReference>
<proteinExistence type="predicted"/>
<evidence type="ECO:0000313" key="3">
    <source>
        <dbReference type="EMBL" id="KAJ3223865.1"/>
    </source>
</evidence>
<dbReference type="AlphaFoldDB" id="A0AAD5U4D7"/>
<feature type="compositionally biased region" description="Low complexity" evidence="1">
    <location>
        <begin position="1"/>
        <end position="15"/>
    </location>
</feature>
<dbReference type="InterPro" id="IPR036885">
    <property type="entry name" value="SWIB_MDM2_dom_sf"/>
</dbReference>
<feature type="non-terminal residue" evidence="3">
    <location>
        <position position="1"/>
    </location>
</feature>
<feature type="region of interest" description="Disordered" evidence="1">
    <location>
        <begin position="1"/>
        <end position="22"/>
    </location>
</feature>
<reference evidence="3" key="1">
    <citation type="submission" date="2020-05" db="EMBL/GenBank/DDBJ databases">
        <title>Phylogenomic resolution of chytrid fungi.</title>
        <authorList>
            <person name="Stajich J.E."/>
            <person name="Amses K."/>
            <person name="Simmons R."/>
            <person name="Seto K."/>
            <person name="Myers J."/>
            <person name="Bonds A."/>
            <person name="Quandt C.A."/>
            <person name="Barry K."/>
            <person name="Liu P."/>
            <person name="Grigoriev I."/>
            <person name="Longcore J.E."/>
            <person name="James T.Y."/>
        </authorList>
    </citation>
    <scope>NUCLEOTIDE SEQUENCE</scope>
    <source>
        <strain evidence="3">JEL0476</strain>
    </source>
</reference>
<gene>
    <name evidence="3" type="primary">SMARCD3</name>
    <name evidence="3" type="ORF">HK099_000585</name>
</gene>
<dbReference type="InterPro" id="IPR019835">
    <property type="entry name" value="SWIB_domain"/>
</dbReference>
<comment type="caution">
    <text evidence="3">The sequence shown here is derived from an EMBL/GenBank/DDBJ whole genome shotgun (WGS) entry which is preliminary data.</text>
</comment>
<dbReference type="SUPFAM" id="SSF47592">
    <property type="entry name" value="SWIB/MDM2 domain"/>
    <property type="match status" value="1"/>
</dbReference>
<dbReference type="EMBL" id="JADGJW010000114">
    <property type="protein sequence ID" value="KAJ3223865.1"/>
    <property type="molecule type" value="Genomic_DNA"/>
</dbReference>
<name>A0AAD5U4D7_9FUNG</name>
<dbReference type="Gene3D" id="1.10.245.10">
    <property type="entry name" value="SWIB/MDM2 domain"/>
    <property type="match status" value="1"/>
</dbReference>